<organism evidence="1 2">
    <name type="scientific">Novosphingobium mathurense</name>
    <dbReference type="NCBI Taxonomy" id="428990"/>
    <lineage>
        <taxon>Bacteria</taxon>
        <taxon>Pseudomonadati</taxon>
        <taxon>Pseudomonadota</taxon>
        <taxon>Alphaproteobacteria</taxon>
        <taxon>Sphingomonadales</taxon>
        <taxon>Sphingomonadaceae</taxon>
        <taxon>Novosphingobium</taxon>
    </lineage>
</organism>
<dbReference type="AlphaFoldDB" id="A0A1U6GUR8"/>
<dbReference type="Proteomes" id="UP000190989">
    <property type="component" value="Unassembled WGS sequence"/>
</dbReference>
<evidence type="ECO:0008006" key="3">
    <source>
        <dbReference type="Google" id="ProtNLM"/>
    </source>
</evidence>
<dbReference type="STRING" id="428990.SAMN06295987_101506"/>
<gene>
    <name evidence="1" type="ORF">SAMN06295987_101506</name>
</gene>
<name>A0A1U6GUR8_9SPHN</name>
<dbReference type="RefSeq" id="WP_054947461.1">
    <property type="nucleotide sequence ID" value="NZ_FVZE01000001.1"/>
</dbReference>
<dbReference type="Pfam" id="PF10984">
    <property type="entry name" value="DUF2794"/>
    <property type="match status" value="1"/>
</dbReference>
<sequence>MSVGPAGLNSNLGSVVAFPGRKPLQVGFERDELMRILDLYGRMVAAGFWRDYAMDFGKDAANFSAFRRAAERPQARVEKRPSLRAKQGMWTLFGEAGQVLKRGHELAGILSPLERKLLKIVED</sequence>
<evidence type="ECO:0000313" key="2">
    <source>
        <dbReference type="Proteomes" id="UP000190989"/>
    </source>
</evidence>
<evidence type="ECO:0000313" key="1">
    <source>
        <dbReference type="EMBL" id="SLJ87198.1"/>
    </source>
</evidence>
<protein>
    <recommendedName>
        <fullName evidence="3">DUF2794 domain-containing protein</fullName>
    </recommendedName>
</protein>
<dbReference type="EMBL" id="FVZE01000001">
    <property type="protein sequence ID" value="SLJ87198.1"/>
    <property type="molecule type" value="Genomic_DNA"/>
</dbReference>
<accession>A0A1U6GUR8</accession>
<reference evidence="2" key="1">
    <citation type="submission" date="2017-02" db="EMBL/GenBank/DDBJ databases">
        <authorList>
            <person name="Varghese N."/>
            <person name="Submissions S."/>
        </authorList>
    </citation>
    <scope>NUCLEOTIDE SEQUENCE [LARGE SCALE GENOMIC DNA]</scope>
    <source>
        <strain evidence="2">SM117</strain>
    </source>
</reference>
<dbReference type="InterPro" id="IPR021252">
    <property type="entry name" value="DUF2794"/>
</dbReference>
<keyword evidence="2" id="KW-1185">Reference proteome</keyword>
<proteinExistence type="predicted"/>